<dbReference type="InterPro" id="IPR054708">
    <property type="entry name" value="MTPAP-like_central"/>
</dbReference>
<feature type="compositionally biased region" description="Basic and acidic residues" evidence="5">
    <location>
        <begin position="815"/>
        <end position="824"/>
    </location>
</feature>
<dbReference type="Pfam" id="PF22600">
    <property type="entry name" value="MTPAP-like_central"/>
    <property type="match status" value="1"/>
</dbReference>
<evidence type="ECO:0000256" key="4">
    <source>
        <dbReference type="ARBA" id="ARBA00022842"/>
    </source>
</evidence>
<dbReference type="GO" id="GO:0031123">
    <property type="term" value="P:RNA 3'-end processing"/>
    <property type="evidence" value="ECO:0007669"/>
    <property type="project" value="TreeGrafter"/>
</dbReference>
<gene>
    <name evidence="8" type="ORF">HETSPECPRED_003904</name>
</gene>
<sequence length="909" mass="100977">MSRDSVRPNGYNGRRSFDHVNGGRTFDSNVLPPPPPPPLDLPPPPPPPEMPPMPPARTFRGDSWRPEGGKYHSQGRSQQNDFSFRLNDQAPTYPSDQERDRFANNPRPAQRNSQSNRGRGRGRGRGARVVTAERPLLRLHQGEASQQVLGLAGDHKAAQKFLSTDDFTDSDDEPMDESDPENDISHQPALNDNDGVSDVVEPPTKRRAVTKDSTEAATVPKWSNPDPYTVLPPVDEEPRKKKDVVKLIRKARIATEKEEATQNEVAANDDFISFGNEDKSSNGDEGYKSPGVPGAPTGPRQANQPQRGQGLPTNGAPGTKVVSSSASVLGPPPGLSSKASNSISSHPVHELPPKPDTGVQQQDTRGAQDGSDVNLGSRKRTLEDEIKPIPRWPLTRKGKGKPSDGSLAPEWVPRNDQNPTPWLVESQHRSETGGFRLHKEICDFYEFVKPQQFEQTVRENILERLQAAVRREIADCEVHCFGSFAAGLYLPNADMDVVVISQSFRNHGEKSVCQSNRQMRTFGRYLERTIAERDSVQCITGAKVPIIKLVDRATAIRIDMSFENDTGIIANDTFSFWRRQFPAMPILVTVIKQFLMMRGLNDVATGGLGGFSVTCLVTSLLQNMPRIQTGEVVPEQHLGEMLIEFLDLYGNQLDIARTGITMSPPGYFDKIAWLRRRAVYKADKADRLAIIDPNTPENDISGGSKNIPLIFDRFSRAHEEIMIAMKDPTRVSLLDWMLGGDYENFTWQRDHLRDLYERKWGPIEAEPLIQISAGPERIPEHATNIEHAGSNGPPQSLLTQDTGVNNDYAFSNEALNDHGADRSTGHLASTKTRNRGEERAQRLKRMFPAISDIPKAVGSKQNKLLIEKYGDQTGKQVNDKALNMSRRARKKANRMKQAGTSNSDPITID</sequence>
<dbReference type="EMBL" id="CAJPDS010000023">
    <property type="protein sequence ID" value="CAF9918965.1"/>
    <property type="molecule type" value="Genomic_DNA"/>
</dbReference>
<feature type="region of interest" description="Disordered" evidence="5">
    <location>
        <begin position="160"/>
        <end position="422"/>
    </location>
</feature>
<dbReference type="Pfam" id="PF03828">
    <property type="entry name" value="PAP_assoc"/>
    <property type="match status" value="1"/>
</dbReference>
<proteinExistence type="inferred from homology"/>
<dbReference type="InterPro" id="IPR002058">
    <property type="entry name" value="PAP_assoc"/>
</dbReference>
<name>A0A8H3IKN8_9LECA</name>
<evidence type="ECO:0000256" key="1">
    <source>
        <dbReference type="ARBA" id="ARBA00008593"/>
    </source>
</evidence>
<organism evidence="8 9">
    <name type="scientific">Heterodermia speciosa</name>
    <dbReference type="NCBI Taxonomy" id="116794"/>
    <lineage>
        <taxon>Eukaryota</taxon>
        <taxon>Fungi</taxon>
        <taxon>Dikarya</taxon>
        <taxon>Ascomycota</taxon>
        <taxon>Pezizomycotina</taxon>
        <taxon>Lecanoromycetes</taxon>
        <taxon>OSLEUM clade</taxon>
        <taxon>Lecanoromycetidae</taxon>
        <taxon>Caliciales</taxon>
        <taxon>Physciaceae</taxon>
        <taxon>Heterodermia</taxon>
    </lineage>
</organism>
<evidence type="ECO:0000256" key="3">
    <source>
        <dbReference type="ARBA" id="ARBA00022723"/>
    </source>
</evidence>
<feature type="compositionally biased region" description="Basic and acidic residues" evidence="5">
    <location>
        <begin position="59"/>
        <end position="70"/>
    </location>
</feature>
<feature type="compositionally biased region" description="Pro residues" evidence="5">
    <location>
        <begin position="31"/>
        <end position="55"/>
    </location>
</feature>
<dbReference type="OrthoDB" id="273917at2759"/>
<feature type="compositionally biased region" description="Basic and acidic residues" evidence="5">
    <location>
        <begin position="276"/>
        <end position="287"/>
    </location>
</feature>
<dbReference type="SUPFAM" id="SSF81631">
    <property type="entry name" value="PAP/OAS1 substrate-binding domain"/>
    <property type="match status" value="1"/>
</dbReference>
<comment type="similarity">
    <text evidence="1">Belongs to the DNA polymerase type-B-like family.</text>
</comment>
<dbReference type="SUPFAM" id="SSF81301">
    <property type="entry name" value="Nucleotidyltransferase"/>
    <property type="match status" value="1"/>
</dbReference>
<evidence type="ECO:0000259" key="7">
    <source>
        <dbReference type="Pfam" id="PF22600"/>
    </source>
</evidence>
<evidence type="ECO:0000313" key="9">
    <source>
        <dbReference type="Proteomes" id="UP000664521"/>
    </source>
</evidence>
<dbReference type="InterPro" id="IPR045862">
    <property type="entry name" value="Trf4-like"/>
</dbReference>
<dbReference type="EC" id="2.7.7.19" evidence="2"/>
<evidence type="ECO:0000313" key="8">
    <source>
        <dbReference type="EMBL" id="CAF9918965.1"/>
    </source>
</evidence>
<feature type="compositionally biased region" description="Basic and acidic residues" evidence="5">
    <location>
        <begin position="236"/>
        <end position="246"/>
    </location>
</feature>
<dbReference type="InterPro" id="IPR043519">
    <property type="entry name" value="NT_sf"/>
</dbReference>
<keyword evidence="4" id="KW-0460">Magnesium</keyword>
<feature type="compositionally biased region" description="Acidic residues" evidence="5">
    <location>
        <begin position="166"/>
        <end position="182"/>
    </location>
</feature>
<dbReference type="CDD" id="cd05402">
    <property type="entry name" value="NT_PAP_TUTase"/>
    <property type="match status" value="1"/>
</dbReference>
<dbReference type="GO" id="GO:0046872">
    <property type="term" value="F:metal ion binding"/>
    <property type="evidence" value="ECO:0007669"/>
    <property type="project" value="UniProtKB-KW"/>
</dbReference>
<accession>A0A8H3IKN8</accession>
<dbReference type="PANTHER" id="PTHR23092:SF15">
    <property type="entry name" value="INACTIVE NON-CANONICAL POLY(A) RNA POLYMERASE PROTEIN TRF4-2-RELATED"/>
    <property type="match status" value="1"/>
</dbReference>
<dbReference type="PANTHER" id="PTHR23092">
    <property type="entry name" value="POLY(A) RNA POLYMERASE"/>
    <property type="match status" value="1"/>
</dbReference>
<reference evidence="8" key="1">
    <citation type="submission" date="2021-03" db="EMBL/GenBank/DDBJ databases">
        <authorList>
            <person name="Tagirdzhanova G."/>
        </authorList>
    </citation>
    <scope>NUCLEOTIDE SEQUENCE</scope>
</reference>
<dbReference type="GO" id="GO:1990817">
    <property type="term" value="F:poly(A) RNA polymerase activity"/>
    <property type="evidence" value="ECO:0007669"/>
    <property type="project" value="UniProtKB-EC"/>
</dbReference>
<dbReference type="GO" id="GO:0043634">
    <property type="term" value="P:polyadenylation-dependent ncRNA catabolic process"/>
    <property type="evidence" value="ECO:0007669"/>
    <property type="project" value="TreeGrafter"/>
</dbReference>
<dbReference type="Gene3D" id="3.30.460.10">
    <property type="entry name" value="Beta Polymerase, domain 2"/>
    <property type="match status" value="1"/>
</dbReference>
<dbReference type="GO" id="GO:0003729">
    <property type="term" value="F:mRNA binding"/>
    <property type="evidence" value="ECO:0007669"/>
    <property type="project" value="TreeGrafter"/>
</dbReference>
<dbReference type="GO" id="GO:0031499">
    <property type="term" value="C:TRAMP complex"/>
    <property type="evidence" value="ECO:0007669"/>
    <property type="project" value="TreeGrafter"/>
</dbReference>
<dbReference type="GO" id="GO:0010605">
    <property type="term" value="P:negative regulation of macromolecule metabolic process"/>
    <property type="evidence" value="ECO:0007669"/>
    <property type="project" value="UniProtKB-ARBA"/>
</dbReference>
<keyword evidence="9" id="KW-1185">Reference proteome</keyword>
<dbReference type="GO" id="GO:0005730">
    <property type="term" value="C:nucleolus"/>
    <property type="evidence" value="ECO:0007669"/>
    <property type="project" value="TreeGrafter"/>
</dbReference>
<evidence type="ECO:0000256" key="2">
    <source>
        <dbReference type="ARBA" id="ARBA00012388"/>
    </source>
</evidence>
<feature type="region of interest" description="Disordered" evidence="5">
    <location>
        <begin position="815"/>
        <end position="838"/>
    </location>
</feature>
<keyword evidence="3" id="KW-0479">Metal-binding</keyword>
<dbReference type="Gene3D" id="1.10.1410.10">
    <property type="match status" value="1"/>
</dbReference>
<feature type="region of interest" description="Disordered" evidence="5">
    <location>
        <begin position="1"/>
        <end position="141"/>
    </location>
</feature>
<protein>
    <recommendedName>
        <fullName evidence="2">polynucleotide adenylyltransferase</fullName>
        <ecNumber evidence="2">2.7.7.19</ecNumber>
    </recommendedName>
</protein>
<feature type="region of interest" description="Disordered" evidence="5">
    <location>
        <begin position="876"/>
        <end position="909"/>
    </location>
</feature>
<feature type="compositionally biased region" description="Polar residues" evidence="5">
    <location>
        <begin position="898"/>
        <end position="909"/>
    </location>
</feature>
<evidence type="ECO:0000256" key="5">
    <source>
        <dbReference type="SAM" id="MobiDB-lite"/>
    </source>
</evidence>
<dbReference type="Proteomes" id="UP000664521">
    <property type="component" value="Unassembled WGS sequence"/>
</dbReference>
<evidence type="ECO:0000259" key="6">
    <source>
        <dbReference type="Pfam" id="PF03828"/>
    </source>
</evidence>
<dbReference type="AlphaFoldDB" id="A0A8H3IKN8"/>
<feature type="domain" description="Poly(A) RNA polymerase mitochondrial-like central palm" evidence="7">
    <location>
        <begin position="437"/>
        <end position="575"/>
    </location>
</feature>
<comment type="caution">
    <text evidence="8">The sequence shown here is derived from an EMBL/GenBank/DDBJ whole genome shotgun (WGS) entry which is preliminary data.</text>
</comment>
<feature type="domain" description="PAP-associated" evidence="6">
    <location>
        <begin position="637"/>
        <end position="698"/>
    </location>
</feature>